<dbReference type="CDD" id="cd10448">
    <property type="entry name" value="GIY-YIG_unchar_3"/>
    <property type="match status" value="1"/>
</dbReference>
<name>A0A2M7T8Z6_9ACTN</name>
<comment type="similarity">
    <text evidence="1">Belongs to the UPF0213 family.</text>
</comment>
<comment type="caution">
    <text evidence="3">The sequence shown here is derived from an EMBL/GenBank/DDBJ whole genome shotgun (WGS) entry which is preliminary data.</text>
</comment>
<accession>A0A2M7T8Z6</accession>
<dbReference type="InterPro" id="IPR035901">
    <property type="entry name" value="GIY-YIG_endonuc_sf"/>
</dbReference>
<evidence type="ECO:0000256" key="1">
    <source>
        <dbReference type="ARBA" id="ARBA00007435"/>
    </source>
</evidence>
<organism evidence="3 4">
    <name type="scientific">Candidatus Aquicultor secundus</name>
    <dbReference type="NCBI Taxonomy" id="1973895"/>
    <lineage>
        <taxon>Bacteria</taxon>
        <taxon>Bacillati</taxon>
        <taxon>Actinomycetota</taxon>
        <taxon>Candidatus Aquicultoria</taxon>
        <taxon>Candidatus Aquicultorales</taxon>
        <taxon>Candidatus Aquicultoraceae</taxon>
        <taxon>Candidatus Aquicultor</taxon>
    </lineage>
</organism>
<dbReference type="Pfam" id="PF01541">
    <property type="entry name" value="GIY-YIG"/>
    <property type="match status" value="1"/>
</dbReference>
<dbReference type="SUPFAM" id="SSF82771">
    <property type="entry name" value="GIY-YIG endonuclease"/>
    <property type="match status" value="1"/>
</dbReference>
<dbReference type="InterPro" id="IPR050190">
    <property type="entry name" value="UPF0213_domain"/>
</dbReference>
<protein>
    <submittedName>
        <fullName evidence="3">Endonuclease</fullName>
    </submittedName>
</protein>
<dbReference type="InterPro" id="IPR000305">
    <property type="entry name" value="GIY-YIG_endonuc"/>
</dbReference>
<evidence type="ECO:0000313" key="3">
    <source>
        <dbReference type="EMBL" id="PIZ40519.1"/>
    </source>
</evidence>
<gene>
    <name evidence="3" type="ORF">COY37_03695</name>
</gene>
<dbReference type="EMBL" id="PFNG01000087">
    <property type="protein sequence ID" value="PIZ40519.1"/>
    <property type="molecule type" value="Genomic_DNA"/>
</dbReference>
<keyword evidence="3" id="KW-0378">Hydrolase</keyword>
<reference evidence="4" key="1">
    <citation type="submission" date="2017-09" db="EMBL/GenBank/DDBJ databases">
        <title>Depth-based differentiation of microbial function through sediment-hosted aquifers and enrichment of novel symbionts in the deep terrestrial subsurface.</title>
        <authorList>
            <person name="Probst A.J."/>
            <person name="Ladd B."/>
            <person name="Jarett J.K."/>
            <person name="Geller-Mcgrath D.E."/>
            <person name="Sieber C.M.K."/>
            <person name="Emerson J.B."/>
            <person name="Anantharaman K."/>
            <person name="Thomas B.C."/>
            <person name="Malmstrom R."/>
            <person name="Stieglmeier M."/>
            <person name="Klingl A."/>
            <person name="Woyke T."/>
            <person name="Ryan C.M."/>
            <person name="Banfield J.F."/>
        </authorList>
    </citation>
    <scope>NUCLEOTIDE SEQUENCE [LARGE SCALE GENOMIC DNA]</scope>
</reference>
<evidence type="ECO:0000313" key="4">
    <source>
        <dbReference type="Proteomes" id="UP000230956"/>
    </source>
</evidence>
<dbReference type="Proteomes" id="UP000230956">
    <property type="component" value="Unassembled WGS sequence"/>
</dbReference>
<dbReference type="AlphaFoldDB" id="A0A2M7T8Z6"/>
<dbReference type="PANTHER" id="PTHR34477:SF5">
    <property type="entry name" value="BSL5627 PROTEIN"/>
    <property type="match status" value="1"/>
</dbReference>
<keyword evidence="3" id="KW-0255">Endonuclease</keyword>
<sequence>MNQYYVYIMTNRSKTLYIGVTNNLERRVFEHKRKLVEGFTEKYNVNRLVYYEITEDIKSAIEREKQLKGWIRKRKTDLIESMNPIWRDLSEGWFS</sequence>
<dbReference type="RefSeq" id="WP_353682399.1">
    <property type="nucleotide sequence ID" value="NZ_MNXI01000007.1"/>
</dbReference>
<evidence type="ECO:0000259" key="2">
    <source>
        <dbReference type="PROSITE" id="PS50164"/>
    </source>
</evidence>
<proteinExistence type="inferred from homology"/>
<feature type="domain" description="GIY-YIG" evidence="2">
    <location>
        <begin position="2"/>
        <end position="77"/>
    </location>
</feature>
<dbReference type="GO" id="GO:0004519">
    <property type="term" value="F:endonuclease activity"/>
    <property type="evidence" value="ECO:0007669"/>
    <property type="project" value="UniProtKB-KW"/>
</dbReference>
<dbReference type="PROSITE" id="PS50164">
    <property type="entry name" value="GIY_YIG"/>
    <property type="match status" value="1"/>
</dbReference>
<keyword evidence="3" id="KW-0540">Nuclease</keyword>
<dbReference type="SMART" id="SM00465">
    <property type="entry name" value="GIYc"/>
    <property type="match status" value="1"/>
</dbReference>
<dbReference type="PANTHER" id="PTHR34477">
    <property type="entry name" value="UPF0213 PROTEIN YHBQ"/>
    <property type="match status" value="1"/>
</dbReference>
<dbReference type="Gene3D" id="3.40.1440.10">
    <property type="entry name" value="GIY-YIG endonuclease"/>
    <property type="match status" value="1"/>
</dbReference>